<reference evidence="3" key="1">
    <citation type="journal article" date="2020" name="Nature">
        <title>Giant virus diversity and host interactions through global metagenomics.</title>
        <authorList>
            <person name="Schulz F."/>
            <person name="Roux S."/>
            <person name="Paez-Espino D."/>
            <person name="Jungbluth S."/>
            <person name="Walsh D.A."/>
            <person name="Denef V.J."/>
            <person name="McMahon K.D."/>
            <person name="Konstantinidis K.T."/>
            <person name="Eloe-Fadrosh E.A."/>
            <person name="Kyrpides N.C."/>
            <person name="Woyke T."/>
        </authorList>
    </citation>
    <scope>NUCLEOTIDE SEQUENCE</scope>
    <source>
        <strain evidence="3">GVMAG-M-3300021185-45</strain>
    </source>
</reference>
<accession>A0A6C0CIE5</accession>
<evidence type="ECO:0000256" key="1">
    <source>
        <dbReference type="SAM" id="MobiDB-lite"/>
    </source>
</evidence>
<proteinExistence type="predicted"/>
<dbReference type="InterPro" id="IPR001841">
    <property type="entry name" value="Znf_RING"/>
</dbReference>
<dbReference type="CDD" id="cd16452">
    <property type="entry name" value="SP-RING-like"/>
    <property type="match status" value="1"/>
</dbReference>
<dbReference type="EMBL" id="MN739423">
    <property type="protein sequence ID" value="QHT04053.1"/>
    <property type="molecule type" value="Genomic_DNA"/>
</dbReference>
<evidence type="ECO:0000313" key="3">
    <source>
        <dbReference type="EMBL" id="QHT04053.1"/>
    </source>
</evidence>
<evidence type="ECO:0000259" key="2">
    <source>
        <dbReference type="Pfam" id="PF13639"/>
    </source>
</evidence>
<dbReference type="Gene3D" id="3.30.40.10">
    <property type="entry name" value="Zinc/RING finger domain, C3HC4 (zinc finger)"/>
    <property type="match status" value="1"/>
</dbReference>
<feature type="region of interest" description="Disordered" evidence="1">
    <location>
        <begin position="42"/>
        <end position="82"/>
    </location>
</feature>
<feature type="domain" description="RING-type" evidence="2">
    <location>
        <begin position="165"/>
        <end position="208"/>
    </location>
</feature>
<protein>
    <recommendedName>
        <fullName evidence="2">RING-type domain-containing protein</fullName>
    </recommendedName>
</protein>
<dbReference type="AlphaFoldDB" id="A0A6C0CIE5"/>
<dbReference type="InterPro" id="IPR013083">
    <property type="entry name" value="Znf_RING/FYVE/PHD"/>
</dbReference>
<organism evidence="3">
    <name type="scientific">viral metagenome</name>
    <dbReference type="NCBI Taxonomy" id="1070528"/>
    <lineage>
        <taxon>unclassified sequences</taxon>
        <taxon>metagenomes</taxon>
        <taxon>organismal metagenomes</taxon>
    </lineage>
</organism>
<dbReference type="Pfam" id="PF13639">
    <property type="entry name" value="zf-RING_2"/>
    <property type="match status" value="1"/>
</dbReference>
<dbReference type="SUPFAM" id="SSF57850">
    <property type="entry name" value="RING/U-box"/>
    <property type="match status" value="1"/>
</dbReference>
<name>A0A6C0CIE5_9ZZZZ</name>
<sequence>MSNNNDRILDMYTVLINQVYLSHTRFLETVNFLEQGVRQIHNSNNNTHRNYNNSPRNNRSNIRNNQPRYNNNNINSNINNNLNRSTFRNVDYLYNNQNRVNRTTPNYRHQRGFPETSGISELFSNILSNPNYPHNNLSPVVIRPTQQQISNATEEINIEQTNYLTCPITQERFEENSNILRIIHCQHCFSRASLLNWFERSVLCPVCRYDIRDFSNNNISSTTNDLSDNSIPFQRTISTESNTSQNSNMEDFLNTFTSQISETLTQHIINNDISLNNLDNRAVNLEYTIQTPNNVFTISSMSPESIGTMMQRLQNNNNNNNNETNN</sequence>